<dbReference type="InterPro" id="IPR050297">
    <property type="entry name" value="LipidA_mod_glycosyltrf_83"/>
</dbReference>
<keyword evidence="3" id="KW-0328">Glycosyltransferase</keyword>
<comment type="subcellular location">
    <subcellularLocation>
        <location evidence="1">Cell membrane</location>
        <topology evidence="1">Multi-pass membrane protein</topology>
    </subcellularLocation>
</comment>
<evidence type="ECO:0000256" key="1">
    <source>
        <dbReference type="ARBA" id="ARBA00004651"/>
    </source>
</evidence>
<dbReference type="GO" id="GO:0005886">
    <property type="term" value="C:plasma membrane"/>
    <property type="evidence" value="ECO:0007669"/>
    <property type="project" value="UniProtKB-SubCell"/>
</dbReference>
<accession>A0A0E4A4J2</accession>
<dbReference type="PANTHER" id="PTHR33908:SF11">
    <property type="entry name" value="MEMBRANE PROTEIN"/>
    <property type="match status" value="1"/>
</dbReference>
<gene>
    <name evidence="8" type="ORF">BS297_00365</name>
</gene>
<proteinExistence type="predicted"/>
<dbReference type="AlphaFoldDB" id="A0A0E4A4J2"/>
<evidence type="ECO:0000313" key="8">
    <source>
        <dbReference type="EMBL" id="KAB2587342.1"/>
    </source>
</evidence>
<dbReference type="Proteomes" id="UP000325576">
    <property type="component" value="Unassembled WGS sequence"/>
</dbReference>
<keyword evidence="4" id="KW-0808">Transferase</keyword>
<evidence type="ECO:0000256" key="4">
    <source>
        <dbReference type="ARBA" id="ARBA00022679"/>
    </source>
</evidence>
<organism evidence="8 9">
    <name type="scientific">Rhodococcus erythropolis</name>
    <name type="common">Arthrobacter picolinophilus</name>
    <dbReference type="NCBI Taxonomy" id="1833"/>
    <lineage>
        <taxon>Bacteria</taxon>
        <taxon>Bacillati</taxon>
        <taxon>Actinomycetota</taxon>
        <taxon>Actinomycetes</taxon>
        <taxon>Mycobacteriales</taxon>
        <taxon>Nocardiaceae</taxon>
        <taxon>Rhodococcus</taxon>
        <taxon>Rhodococcus erythropolis group</taxon>
    </lineage>
</organism>
<dbReference type="PANTHER" id="PTHR33908">
    <property type="entry name" value="MANNOSYLTRANSFERASE YKCB-RELATED"/>
    <property type="match status" value="1"/>
</dbReference>
<evidence type="ECO:0000256" key="6">
    <source>
        <dbReference type="ARBA" id="ARBA00022989"/>
    </source>
</evidence>
<reference evidence="8 9" key="1">
    <citation type="journal article" date="2017" name="Poromechanics V (2013)">
        <title>Genomic Characterization of the Arsenic-Tolerant Actinobacterium, &lt;i&gt;Rhodococcus erythropolis&lt;/i&gt; S43.</title>
        <authorList>
            <person name="Retamal-Morales G."/>
            <person name="Mehnert M."/>
            <person name="Schwabe R."/>
            <person name="Tischler D."/>
            <person name="Schloemann M."/>
            <person name="Levican G.J."/>
        </authorList>
    </citation>
    <scope>NUCLEOTIDE SEQUENCE [LARGE SCALE GENOMIC DNA]</scope>
    <source>
        <strain evidence="8 9">S43</strain>
    </source>
</reference>
<keyword evidence="7" id="KW-0472">Membrane</keyword>
<evidence type="ECO:0000256" key="2">
    <source>
        <dbReference type="ARBA" id="ARBA00022475"/>
    </source>
</evidence>
<dbReference type="GO" id="GO:0016763">
    <property type="term" value="F:pentosyltransferase activity"/>
    <property type="evidence" value="ECO:0007669"/>
    <property type="project" value="TreeGrafter"/>
</dbReference>
<dbReference type="GO" id="GO:0009103">
    <property type="term" value="P:lipopolysaccharide biosynthetic process"/>
    <property type="evidence" value="ECO:0007669"/>
    <property type="project" value="UniProtKB-ARBA"/>
</dbReference>
<name>A0A0E4A4J2_RHOER</name>
<dbReference type="RefSeq" id="WP_046378102.1">
    <property type="nucleotide sequence ID" value="NZ_BHXB01000001.1"/>
</dbReference>
<evidence type="ECO:0000256" key="7">
    <source>
        <dbReference type="ARBA" id="ARBA00023136"/>
    </source>
</evidence>
<evidence type="ECO:0000256" key="3">
    <source>
        <dbReference type="ARBA" id="ARBA00022676"/>
    </source>
</evidence>
<keyword evidence="6" id="KW-1133">Transmembrane helix</keyword>
<dbReference type="KEGG" id="reb:XU06_06355"/>
<sequence length="577" mass="62441">MTVTDRPALSVAVHDLPGRKPWRMFVVLFAIYTALGVWMNAGIGFIFTDSLSRVAAVSAMLLSRDPHFAAIGFVFTPLTAAVQIPMGLMGHWWPDLLRWNITAVVMSAAFMAGAVIQIRGISRDRGCPRWVTVVLTVLFAVNPMIVMYAASGMSEAPFLFFVLWATRRLIRWMRSDDVHDLIGAGLAFALAYLTRYDALAPLSVAVVLVTVVSWLRFQPTAEERGEGAGPGLRLWAAALDGAVVLMPGFLAFALWSFASWLITGQAFQQFSSVYGNSSILEQAGAGTDSPVARLAFSITEMAVLGPALPVFVVLAVIYALRRRDTEVVVPLVLFGAILGAQTLLYLMGSTFPLLRFYISIIPLCFVLVVLIAPRGAPVITRRPGAAASRSVSTYPEQAGPSLPLVISLCLLVGSTLVTFVAMGSARIAVLEHSIASAIIPGRQNLEEQTNLRTFAAERRIARYLDDLALPEGSVLLDTVQSYAVVASSNNPRQFVVPSDADFVRVLNNPAEHHVEYILSVPNTGRGVSDAVNRRYPTMYDTGAGGVGALVLEVPNDGGMDPSAWRLYRVTGERQTGR</sequence>
<dbReference type="EMBL" id="MRBO01000011">
    <property type="protein sequence ID" value="KAB2587342.1"/>
    <property type="molecule type" value="Genomic_DNA"/>
</dbReference>
<evidence type="ECO:0000256" key="5">
    <source>
        <dbReference type="ARBA" id="ARBA00022692"/>
    </source>
</evidence>
<keyword evidence="2" id="KW-1003">Cell membrane</keyword>
<comment type="caution">
    <text evidence="8">The sequence shown here is derived from an EMBL/GenBank/DDBJ whole genome shotgun (WGS) entry which is preliminary data.</text>
</comment>
<keyword evidence="5" id="KW-0812">Transmembrane</keyword>
<protein>
    <submittedName>
        <fullName evidence="8">ABC transporter</fullName>
    </submittedName>
</protein>
<evidence type="ECO:0000313" key="9">
    <source>
        <dbReference type="Proteomes" id="UP000325576"/>
    </source>
</evidence>